<dbReference type="AlphaFoldDB" id="A0A5B9W6M1"/>
<keyword evidence="4" id="KW-0274">FAD</keyword>
<dbReference type="RefSeq" id="WP_148595401.1">
    <property type="nucleotide sequence ID" value="NZ_CP042997.1"/>
</dbReference>
<dbReference type="OrthoDB" id="9781621at2"/>
<sequence>MGATRVLVLGGGFAGLWSAVGAARKLDELGQGAGAVEVTLVDRNAYHNIRVRNYEADLSRLRVPLDDVLGPAGVRRVEGEVAGIDFAGRAVTLAAPNGPEVLTYDRLVFALGSRLLRPDIPGLAEHAFDVDTYDGAARLNRHIDALPARPEVPGLFTVVVVGAGLTGLETAAEAPGKLRTALARAGRDGSPRVILADRGARVGSDMGESARPIIEEALAALGIETRLGVDVAAVGPSGLTLRSGEEIPAATVVWCAGMRASPLTRLFPVELDRFGRIPVDPFMRVEGVAGAFAAGDAAWSMMDDVHASVMSCQHGRPMGRIAGHNVVCDLLGLPMLPLQIAWYVTVLDLGPWGALYTEGWDRHVVATGEAAKATKRAINGQRIYPPLTRDRREILAAAAPTVQEPPATDARGG</sequence>
<evidence type="ECO:0000313" key="7">
    <source>
        <dbReference type="EMBL" id="QEH35621.1"/>
    </source>
</evidence>
<keyword evidence="3" id="KW-0285">Flavoprotein</keyword>
<proteinExistence type="inferred from homology"/>
<dbReference type="Pfam" id="PF07992">
    <property type="entry name" value="Pyr_redox_2"/>
    <property type="match status" value="1"/>
</dbReference>
<dbReference type="Proteomes" id="UP000324233">
    <property type="component" value="Chromosome"/>
</dbReference>
<accession>A0A5B9W6M1</accession>
<dbReference type="Gene3D" id="3.50.50.100">
    <property type="match status" value="1"/>
</dbReference>
<keyword evidence="5 7" id="KW-0560">Oxidoreductase</keyword>
<organism evidence="7 8">
    <name type="scientific">Aquisphaera giovannonii</name>
    <dbReference type="NCBI Taxonomy" id="406548"/>
    <lineage>
        <taxon>Bacteria</taxon>
        <taxon>Pseudomonadati</taxon>
        <taxon>Planctomycetota</taxon>
        <taxon>Planctomycetia</taxon>
        <taxon>Isosphaerales</taxon>
        <taxon>Isosphaeraceae</taxon>
        <taxon>Aquisphaera</taxon>
    </lineage>
</organism>
<evidence type="ECO:0000256" key="1">
    <source>
        <dbReference type="ARBA" id="ARBA00001974"/>
    </source>
</evidence>
<dbReference type="InterPro" id="IPR023753">
    <property type="entry name" value="FAD/NAD-binding_dom"/>
</dbReference>
<evidence type="ECO:0000256" key="4">
    <source>
        <dbReference type="ARBA" id="ARBA00022827"/>
    </source>
</evidence>
<evidence type="ECO:0000256" key="5">
    <source>
        <dbReference type="ARBA" id="ARBA00023002"/>
    </source>
</evidence>
<dbReference type="GO" id="GO:0019646">
    <property type="term" value="P:aerobic electron transport chain"/>
    <property type="evidence" value="ECO:0007669"/>
    <property type="project" value="TreeGrafter"/>
</dbReference>
<evidence type="ECO:0000256" key="3">
    <source>
        <dbReference type="ARBA" id="ARBA00022630"/>
    </source>
</evidence>
<dbReference type="PANTHER" id="PTHR42913:SF3">
    <property type="entry name" value="64 KDA MITOCHONDRIAL NADH DEHYDROGENASE (EUROFUNG)"/>
    <property type="match status" value="1"/>
</dbReference>
<evidence type="ECO:0000313" key="8">
    <source>
        <dbReference type="Proteomes" id="UP000324233"/>
    </source>
</evidence>
<dbReference type="GO" id="GO:0003955">
    <property type="term" value="F:NAD(P)H dehydrogenase (quinone) activity"/>
    <property type="evidence" value="ECO:0007669"/>
    <property type="project" value="TreeGrafter"/>
</dbReference>
<evidence type="ECO:0000256" key="2">
    <source>
        <dbReference type="ARBA" id="ARBA00005272"/>
    </source>
</evidence>
<dbReference type="PRINTS" id="PR00368">
    <property type="entry name" value="FADPNR"/>
</dbReference>
<gene>
    <name evidence="7" type="ORF">OJF2_41740</name>
</gene>
<dbReference type="KEGG" id="agv:OJF2_41740"/>
<dbReference type="SUPFAM" id="SSF51905">
    <property type="entry name" value="FAD/NAD(P)-binding domain"/>
    <property type="match status" value="1"/>
</dbReference>
<feature type="domain" description="FAD/NAD(P)-binding" evidence="6">
    <location>
        <begin position="5"/>
        <end position="310"/>
    </location>
</feature>
<protein>
    <submittedName>
        <fullName evidence="7">NADH dehydrogenase-like protein</fullName>
        <ecNumber evidence="7">1.6.-.-</ecNumber>
    </submittedName>
</protein>
<name>A0A5B9W6M1_9BACT</name>
<dbReference type="EC" id="1.6.-.-" evidence="7"/>
<dbReference type="PANTHER" id="PTHR42913">
    <property type="entry name" value="APOPTOSIS-INDUCING FACTOR 1"/>
    <property type="match status" value="1"/>
</dbReference>
<dbReference type="EMBL" id="CP042997">
    <property type="protein sequence ID" value="QEH35621.1"/>
    <property type="molecule type" value="Genomic_DNA"/>
</dbReference>
<dbReference type="InterPro" id="IPR036188">
    <property type="entry name" value="FAD/NAD-bd_sf"/>
</dbReference>
<evidence type="ECO:0000259" key="6">
    <source>
        <dbReference type="Pfam" id="PF07992"/>
    </source>
</evidence>
<keyword evidence="8" id="KW-1185">Reference proteome</keyword>
<comment type="cofactor">
    <cofactor evidence="1">
        <name>FAD</name>
        <dbReference type="ChEBI" id="CHEBI:57692"/>
    </cofactor>
</comment>
<reference evidence="7 8" key="1">
    <citation type="submission" date="2019-08" db="EMBL/GenBank/DDBJ databases">
        <title>Deep-cultivation of Planctomycetes and their phenomic and genomic characterization uncovers novel biology.</title>
        <authorList>
            <person name="Wiegand S."/>
            <person name="Jogler M."/>
            <person name="Boedeker C."/>
            <person name="Pinto D."/>
            <person name="Vollmers J."/>
            <person name="Rivas-Marin E."/>
            <person name="Kohn T."/>
            <person name="Peeters S.H."/>
            <person name="Heuer A."/>
            <person name="Rast P."/>
            <person name="Oberbeckmann S."/>
            <person name="Bunk B."/>
            <person name="Jeske O."/>
            <person name="Meyerdierks A."/>
            <person name="Storesund J.E."/>
            <person name="Kallscheuer N."/>
            <person name="Luecker S."/>
            <person name="Lage O.M."/>
            <person name="Pohl T."/>
            <person name="Merkel B.J."/>
            <person name="Hornburger P."/>
            <person name="Mueller R.-W."/>
            <person name="Bruemmer F."/>
            <person name="Labrenz M."/>
            <person name="Spormann A.M."/>
            <person name="Op den Camp H."/>
            <person name="Overmann J."/>
            <person name="Amann R."/>
            <person name="Jetten M.S.M."/>
            <person name="Mascher T."/>
            <person name="Medema M.H."/>
            <person name="Devos D.P."/>
            <person name="Kaster A.-K."/>
            <person name="Ovreas L."/>
            <person name="Rohde M."/>
            <person name="Galperin M.Y."/>
            <person name="Jogler C."/>
        </authorList>
    </citation>
    <scope>NUCLEOTIDE SEQUENCE [LARGE SCALE GENOMIC DNA]</scope>
    <source>
        <strain evidence="7 8">OJF2</strain>
    </source>
</reference>
<dbReference type="InterPro" id="IPR051169">
    <property type="entry name" value="NADH-Q_oxidoreductase"/>
</dbReference>
<comment type="similarity">
    <text evidence="2">Belongs to the NADH dehydrogenase family.</text>
</comment>